<protein>
    <submittedName>
        <fullName evidence="1">Uncharacterized protein</fullName>
    </submittedName>
</protein>
<evidence type="ECO:0000313" key="1">
    <source>
        <dbReference type="EMBL" id="KAL2852580.1"/>
    </source>
</evidence>
<comment type="caution">
    <text evidence="1">The sequence shown here is derived from an EMBL/GenBank/DDBJ whole genome shotgun (WGS) entry which is preliminary data.</text>
</comment>
<accession>A0ABR4KJW6</accession>
<reference evidence="1 2" key="1">
    <citation type="submission" date="2024-07" db="EMBL/GenBank/DDBJ databases">
        <title>Section-level genome sequencing and comparative genomics of Aspergillus sections Usti and Cavernicolus.</title>
        <authorList>
            <consortium name="Lawrence Berkeley National Laboratory"/>
            <person name="Nybo J.L."/>
            <person name="Vesth T.C."/>
            <person name="Theobald S."/>
            <person name="Frisvad J.C."/>
            <person name="Larsen T.O."/>
            <person name="Kjaerboelling I."/>
            <person name="Rothschild-Mancinelli K."/>
            <person name="Lyhne E.K."/>
            <person name="Kogle M.E."/>
            <person name="Barry K."/>
            <person name="Clum A."/>
            <person name="Na H."/>
            <person name="Ledsgaard L."/>
            <person name="Lin J."/>
            <person name="Lipzen A."/>
            <person name="Kuo A."/>
            <person name="Riley R."/>
            <person name="Mondo S."/>
            <person name="LaButti K."/>
            <person name="Haridas S."/>
            <person name="Pangalinan J."/>
            <person name="Salamov A.A."/>
            <person name="Simmons B.A."/>
            <person name="Magnuson J.K."/>
            <person name="Chen J."/>
            <person name="Drula E."/>
            <person name="Henrissat B."/>
            <person name="Wiebenga A."/>
            <person name="Lubbers R.J."/>
            <person name="Gomes A.C."/>
            <person name="Macurrencykelacurrency M.R."/>
            <person name="Stajich J."/>
            <person name="Grigoriev I.V."/>
            <person name="Mortensen U.H."/>
            <person name="De vries R.P."/>
            <person name="Baker S.E."/>
            <person name="Andersen M.R."/>
        </authorList>
    </citation>
    <scope>NUCLEOTIDE SEQUENCE [LARGE SCALE GENOMIC DNA]</scope>
    <source>
        <strain evidence="1 2">CBS 756.74</strain>
    </source>
</reference>
<dbReference type="RefSeq" id="XP_070900402.1">
    <property type="nucleotide sequence ID" value="XM_071039731.1"/>
</dbReference>
<organism evidence="1 2">
    <name type="scientific">Aspergillus pseudodeflectus</name>
    <dbReference type="NCBI Taxonomy" id="176178"/>
    <lineage>
        <taxon>Eukaryota</taxon>
        <taxon>Fungi</taxon>
        <taxon>Dikarya</taxon>
        <taxon>Ascomycota</taxon>
        <taxon>Pezizomycotina</taxon>
        <taxon>Eurotiomycetes</taxon>
        <taxon>Eurotiomycetidae</taxon>
        <taxon>Eurotiales</taxon>
        <taxon>Aspergillaceae</taxon>
        <taxon>Aspergillus</taxon>
        <taxon>Aspergillus subgen. Nidulantes</taxon>
    </lineage>
</organism>
<proteinExistence type="predicted"/>
<sequence>MCVWRRPVTSKALRSTRTCWRFCGGRCVKWKMAAAIRGACWWGRRGKGAFATLVFWNRLQAYEPAEHVPL</sequence>
<name>A0ABR4KJW6_9EURO</name>
<dbReference type="EMBL" id="JBFXLR010000015">
    <property type="protein sequence ID" value="KAL2852580.1"/>
    <property type="molecule type" value="Genomic_DNA"/>
</dbReference>
<dbReference type="GeneID" id="98154895"/>
<keyword evidence="2" id="KW-1185">Reference proteome</keyword>
<evidence type="ECO:0000313" key="2">
    <source>
        <dbReference type="Proteomes" id="UP001610444"/>
    </source>
</evidence>
<dbReference type="Proteomes" id="UP001610444">
    <property type="component" value="Unassembled WGS sequence"/>
</dbReference>
<gene>
    <name evidence="1" type="ORF">BJX68DRAFT_234265</name>
</gene>